<evidence type="ECO:0000313" key="1">
    <source>
        <dbReference type="EMBL" id="SEG12531.1"/>
    </source>
</evidence>
<evidence type="ECO:0000313" key="2">
    <source>
        <dbReference type="Proteomes" id="UP000236751"/>
    </source>
</evidence>
<dbReference type="EMBL" id="FNVK01000033">
    <property type="protein sequence ID" value="SEG12531.1"/>
    <property type="molecule type" value="Genomic_DNA"/>
</dbReference>
<organism evidence="1 2">
    <name type="scientific">Nitrosospira multiformis (strain ATCC 25196 / NCIMB 11849 / C 71)</name>
    <dbReference type="NCBI Taxonomy" id="323848"/>
    <lineage>
        <taxon>Bacteria</taxon>
        <taxon>Pseudomonadati</taxon>
        <taxon>Pseudomonadota</taxon>
        <taxon>Betaproteobacteria</taxon>
        <taxon>Nitrosomonadales</taxon>
        <taxon>Nitrosomonadaceae</taxon>
        <taxon>Nitrosospira</taxon>
    </lineage>
</organism>
<reference evidence="1 2" key="1">
    <citation type="submission" date="2016-10" db="EMBL/GenBank/DDBJ databases">
        <authorList>
            <person name="de Groot N.N."/>
        </authorList>
    </citation>
    <scope>NUCLEOTIDE SEQUENCE [LARGE SCALE GENOMIC DNA]</scope>
    <source>
        <strain evidence="1 2">Nl13</strain>
    </source>
</reference>
<dbReference type="AlphaFoldDB" id="A0A1H5XLC7"/>
<name>A0A1H5XLC7_NITMU</name>
<accession>A0A1H5XLC7</accession>
<dbReference type="Proteomes" id="UP000236751">
    <property type="component" value="Unassembled WGS sequence"/>
</dbReference>
<sequence>MLPNAQRVIRTDPAGFNLVNLPRNGGSGGNRKYDTANEIISGHMPEVWEAVWECQ</sequence>
<gene>
    <name evidence="1" type="ORF">SAMN05216403_1336</name>
</gene>
<proteinExistence type="predicted"/>
<protein>
    <submittedName>
        <fullName evidence="1">Uncharacterized protein</fullName>
    </submittedName>
</protein>